<dbReference type="InterPro" id="IPR005746">
    <property type="entry name" value="Thioredoxin"/>
</dbReference>
<evidence type="ECO:0000256" key="6">
    <source>
        <dbReference type="NCBIfam" id="TIGR01068"/>
    </source>
</evidence>
<evidence type="ECO:0000256" key="5">
    <source>
        <dbReference type="ARBA" id="ARBA00023284"/>
    </source>
</evidence>
<dbReference type="PANTHER" id="PTHR45663:SF11">
    <property type="entry name" value="GEO12009P1"/>
    <property type="match status" value="1"/>
</dbReference>
<dbReference type="Pfam" id="PF00085">
    <property type="entry name" value="Thioredoxin"/>
    <property type="match status" value="1"/>
</dbReference>
<dbReference type="RefSeq" id="WP_208196677.1">
    <property type="nucleotide sequence ID" value="NZ_CP076023.1"/>
</dbReference>
<dbReference type="PANTHER" id="PTHR45663">
    <property type="entry name" value="GEO12009P1"/>
    <property type="match status" value="1"/>
</dbReference>
<evidence type="ECO:0000256" key="1">
    <source>
        <dbReference type="ARBA" id="ARBA00008987"/>
    </source>
</evidence>
<evidence type="ECO:0000256" key="3">
    <source>
        <dbReference type="ARBA" id="ARBA00022982"/>
    </source>
</evidence>
<dbReference type="InterPro" id="IPR017937">
    <property type="entry name" value="Thioredoxin_CS"/>
</dbReference>
<evidence type="ECO:0000256" key="7">
    <source>
        <dbReference type="PIRNR" id="PIRNR000077"/>
    </source>
</evidence>
<evidence type="ECO:0000313" key="9">
    <source>
        <dbReference type="EMBL" id="QWC16108.1"/>
    </source>
</evidence>
<keyword evidence="3" id="KW-0249">Electron transport</keyword>
<dbReference type="PIRSF" id="PIRSF000077">
    <property type="entry name" value="Thioredoxin"/>
    <property type="match status" value="1"/>
</dbReference>
<dbReference type="PROSITE" id="PS00194">
    <property type="entry name" value="THIOREDOXIN_1"/>
    <property type="match status" value="1"/>
</dbReference>
<gene>
    <name evidence="9" type="primary">trxA</name>
    <name evidence="9" type="ORF">KKR89_18035</name>
</gene>
<dbReference type="EMBL" id="CP076023">
    <property type="protein sequence ID" value="QWC16108.1"/>
    <property type="molecule type" value="Genomic_DNA"/>
</dbReference>
<keyword evidence="4" id="KW-1015">Disulfide bond</keyword>
<dbReference type="SUPFAM" id="SSF52833">
    <property type="entry name" value="Thioredoxin-like"/>
    <property type="match status" value="1"/>
</dbReference>
<name>A0ABX8GJS7_9CELL</name>
<keyword evidence="10" id="KW-1185">Reference proteome</keyword>
<reference evidence="9 10" key="1">
    <citation type="submission" date="2021-05" db="EMBL/GenBank/DDBJ databases">
        <title>Novel species in genus Cellulomonas.</title>
        <authorList>
            <person name="Zhang G."/>
        </authorList>
    </citation>
    <scope>NUCLEOTIDE SEQUENCE [LARGE SCALE GENOMIC DNA]</scope>
    <source>
        <strain evidence="10">zg-ZUI157</strain>
    </source>
</reference>
<accession>A0ABX8GJS7</accession>
<sequence length="116" mass="12757">MSTTDVTDLTFEAEVLRSEVPVVVDFWAAWCGPCRLVAPVIEELSEEYSGRVKFVKVDTEANPGLFEDFKVQSIPYIAFFTGGEMENSLIGARPKAVLREAVEELLAATVDDTPQG</sequence>
<organism evidence="9 10">
    <name type="scientific">Cellulomonas dongxiuzhuiae</name>
    <dbReference type="NCBI Taxonomy" id="2819979"/>
    <lineage>
        <taxon>Bacteria</taxon>
        <taxon>Bacillati</taxon>
        <taxon>Actinomycetota</taxon>
        <taxon>Actinomycetes</taxon>
        <taxon>Micrococcales</taxon>
        <taxon>Cellulomonadaceae</taxon>
        <taxon>Cellulomonas</taxon>
    </lineage>
</organism>
<evidence type="ECO:0000313" key="10">
    <source>
        <dbReference type="Proteomes" id="UP000679335"/>
    </source>
</evidence>
<dbReference type="Proteomes" id="UP000679335">
    <property type="component" value="Chromosome"/>
</dbReference>
<dbReference type="InterPro" id="IPR013766">
    <property type="entry name" value="Thioredoxin_domain"/>
</dbReference>
<evidence type="ECO:0000256" key="4">
    <source>
        <dbReference type="ARBA" id="ARBA00023157"/>
    </source>
</evidence>
<dbReference type="PROSITE" id="PS51352">
    <property type="entry name" value="THIOREDOXIN_2"/>
    <property type="match status" value="1"/>
</dbReference>
<feature type="domain" description="Thioredoxin" evidence="8">
    <location>
        <begin position="1"/>
        <end position="107"/>
    </location>
</feature>
<dbReference type="InterPro" id="IPR036249">
    <property type="entry name" value="Thioredoxin-like_sf"/>
</dbReference>
<dbReference type="PRINTS" id="PR00421">
    <property type="entry name" value="THIOREDOXIN"/>
</dbReference>
<proteinExistence type="inferred from homology"/>
<dbReference type="Gene3D" id="3.40.30.10">
    <property type="entry name" value="Glutaredoxin"/>
    <property type="match status" value="1"/>
</dbReference>
<dbReference type="NCBIfam" id="TIGR01068">
    <property type="entry name" value="thioredoxin"/>
    <property type="match status" value="1"/>
</dbReference>
<dbReference type="CDD" id="cd02947">
    <property type="entry name" value="TRX_family"/>
    <property type="match status" value="1"/>
</dbReference>
<comment type="similarity">
    <text evidence="1 7">Belongs to the thioredoxin family.</text>
</comment>
<protein>
    <recommendedName>
        <fullName evidence="6 7">Thioredoxin</fullName>
    </recommendedName>
</protein>
<keyword evidence="5" id="KW-0676">Redox-active center</keyword>
<evidence type="ECO:0000259" key="8">
    <source>
        <dbReference type="PROSITE" id="PS51352"/>
    </source>
</evidence>
<evidence type="ECO:0000256" key="2">
    <source>
        <dbReference type="ARBA" id="ARBA00022448"/>
    </source>
</evidence>
<keyword evidence="2" id="KW-0813">Transport</keyword>